<evidence type="ECO:0000256" key="5">
    <source>
        <dbReference type="ARBA" id="ARBA00022777"/>
    </source>
</evidence>
<dbReference type="RefSeq" id="WP_144871879.1">
    <property type="nucleotide sequence ID" value="NZ_LR213958.1"/>
</dbReference>
<evidence type="ECO:0000259" key="9">
    <source>
        <dbReference type="PROSITE" id="PS50011"/>
    </source>
</evidence>
<protein>
    <recommendedName>
        <fullName evidence="1">non-specific serine/threonine protein kinase</fullName>
        <ecNumber evidence="1">2.7.11.1</ecNumber>
    </recommendedName>
</protein>
<comment type="catalytic activity">
    <reaction evidence="8">
        <text>L-seryl-[protein] + ATP = O-phospho-L-seryl-[protein] + ADP + H(+)</text>
        <dbReference type="Rhea" id="RHEA:17989"/>
        <dbReference type="Rhea" id="RHEA-COMP:9863"/>
        <dbReference type="Rhea" id="RHEA-COMP:11604"/>
        <dbReference type="ChEBI" id="CHEBI:15378"/>
        <dbReference type="ChEBI" id="CHEBI:29999"/>
        <dbReference type="ChEBI" id="CHEBI:30616"/>
        <dbReference type="ChEBI" id="CHEBI:83421"/>
        <dbReference type="ChEBI" id="CHEBI:456216"/>
        <dbReference type="EC" id="2.7.11.1"/>
    </reaction>
</comment>
<dbReference type="InterPro" id="IPR011009">
    <property type="entry name" value="Kinase-like_dom_sf"/>
</dbReference>
<dbReference type="SMART" id="SM00220">
    <property type="entry name" value="S_TKc"/>
    <property type="match status" value="1"/>
</dbReference>
<proteinExistence type="predicted"/>
<dbReference type="AlphaFoldDB" id="A0A563VQC1"/>
<comment type="catalytic activity">
    <reaction evidence="7">
        <text>L-threonyl-[protein] + ATP = O-phospho-L-threonyl-[protein] + ADP + H(+)</text>
        <dbReference type="Rhea" id="RHEA:46608"/>
        <dbReference type="Rhea" id="RHEA-COMP:11060"/>
        <dbReference type="Rhea" id="RHEA-COMP:11605"/>
        <dbReference type="ChEBI" id="CHEBI:15378"/>
        <dbReference type="ChEBI" id="CHEBI:30013"/>
        <dbReference type="ChEBI" id="CHEBI:30616"/>
        <dbReference type="ChEBI" id="CHEBI:61977"/>
        <dbReference type="ChEBI" id="CHEBI:456216"/>
        <dbReference type="EC" id="2.7.11.1"/>
    </reaction>
</comment>
<accession>A0A563VQC1</accession>
<evidence type="ECO:0000256" key="1">
    <source>
        <dbReference type="ARBA" id="ARBA00012513"/>
    </source>
</evidence>
<dbReference type="InterPro" id="IPR000719">
    <property type="entry name" value="Prot_kinase_dom"/>
</dbReference>
<evidence type="ECO:0000256" key="8">
    <source>
        <dbReference type="ARBA" id="ARBA00048679"/>
    </source>
</evidence>
<sequence>MATAYQPGDIIKNKYRITHVLGKGGVAITYQASDINTGLSVAIKVISLKQLENWKQVELFQREAEVLAKLEHLAIPKYIDYFDLETETDKAFYIVQQLAPGKSLFDLVESGWRTTETEVKKIAEQVLAILSYLHSLEPPVIHRDIKPNNLIRSDDGTIYLVDFGAVQNTYYNTLMQGSTVVGTYGYMAPEQFRGKAVPATDLYSLGATILYLLTHRSPSELPQDTLKLDFRSSVNISESFADWLEKILEPDLEDRFVDAEVALAELLASNKVKKQKLFTGISVGLLCLALAWGATSYKWFFLSRLGFFPDNLCSSEILESFLSQGGEIERLNFQIKNDGKILLCTLQNSLNNKNISLSQKIINKGANLNMLHNQGIDYLWNAINNKDIVFAKFLIENNINLNYPYPTNEKSILCSKNINIDLLQLMIDI</sequence>
<dbReference type="CDD" id="cd14014">
    <property type="entry name" value="STKc_PknB_like"/>
    <property type="match status" value="1"/>
</dbReference>
<keyword evidence="3" id="KW-0808">Transferase</keyword>
<dbReference type="SUPFAM" id="SSF48403">
    <property type="entry name" value="Ankyrin repeat"/>
    <property type="match status" value="1"/>
</dbReference>
<keyword evidence="11" id="KW-1185">Reference proteome</keyword>
<keyword evidence="2 10" id="KW-0723">Serine/threonine-protein kinase</keyword>
<evidence type="ECO:0000256" key="3">
    <source>
        <dbReference type="ARBA" id="ARBA00022679"/>
    </source>
</evidence>
<dbReference type="PANTHER" id="PTHR24363:SF0">
    <property type="entry name" value="SERINE_THREONINE KINASE LIKE DOMAIN CONTAINING 1"/>
    <property type="match status" value="1"/>
</dbReference>
<evidence type="ECO:0000313" key="10">
    <source>
        <dbReference type="EMBL" id="VEP13668.1"/>
    </source>
</evidence>
<dbReference type="Gene3D" id="1.25.40.20">
    <property type="entry name" value="Ankyrin repeat-containing domain"/>
    <property type="match status" value="1"/>
</dbReference>
<evidence type="ECO:0000256" key="4">
    <source>
        <dbReference type="ARBA" id="ARBA00022741"/>
    </source>
</evidence>
<dbReference type="EMBL" id="CAACVJ010000125">
    <property type="protein sequence ID" value="VEP13668.1"/>
    <property type="molecule type" value="Genomic_DNA"/>
</dbReference>
<dbReference type="Proteomes" id="UP000320055">
    <property type="component" value="Unassembled WGS sequence"/>
</dbReference>
<dbReference type="GO" id="GO:0005524">
    <property type="term" value="F:ATP binding"/>
    <property type="evidence" value="ECO:0007669"/>
    <property type="project" value="UniProtKB-KW"/>
</dbReference>
<gene>
    <name evidence="10" type="ORF">H1P_2100001</name>
</gene>
<keyword evidence="4" id="KW-0547">Nucleotide-binding</keyword>
<dbReference type="OrthoDB" id="5518868at2"/>
<dbReference type="EC" id="2.7.11.1" evidence="1"/>
<evidence type="ECO:0000313" key="11">
    <source>
        <dbReference type="Proteomes" id="UP000320055"/>
    </source>
</evidence>
<reference evidence="10 11" key="1">
    <citation type="submission" date="2019-01" db="EMBL/GenBank/DDBJ databases">
        <authorList>
            <person name="Brito A."/>
        </authorList>
    </citation>
    <scope>NUCLEOTIDE SEQUENCE [LARGE SCALE GENOMIC DNA]</scope>
    <source>
        <strain evidence="10">1</strain>
    </source>
</reference>
<organism evidence="10 11">
    <name type="scientific">Hyella patelloides LEGE 07179</name>
    <dbReference type="NCBI Taxonomy" id="945734"/>
    <lineage>
        <taxon>Bacteria</taxon>
        <taxon>Bacillati</taxon>
        <taxon>Cyanobacteriota</taxon>
        <taxon>Cyanophyceae</taxon>
        <taxon>Pleurocapsales</taxon>
        <taxon>Hyellaceae</taxon>
        <taxon>Hyella</taxon>
    </lineage>
</organism>
<evidence type="ECO:0000256" key="2">
    <source>
        <dbReference type="ARBA" id="ARBA00022527"/>
    </source>
</evidence>
<dbReference type="Gene3D" id="1.10.510.10">
    <property type="entry name" value="Transferase(Phosphotransferase) domain 1"/>
    <property type="match status" value="1"/>
</dbReference>
<dbReference type="PROSITE" id="PS50011">
    <property type="entry name" value="PROTEIN_KINASE_DOM"/>
    <property type="match status" value="1"/>
</dbReference>
<dbReference type="Pfam" id="PF00069">
    <property type="entry name" value="Pkinase"/>
    <property type="match status" value="1"/>
</dbReference>
<evidence type="ECO:0000256" key="7">
    <source>
        <dbReference type="ARBA" id="ARBA00047899"/>
    </source>
</evidence>
<dbReference type="SUPFAM" id="SSF56112">
    <property type="entry name" value="Protein kinase-like (PK-like)"/>
    <property type="match status" value="1"/>
</dbReference>
<dbReference type="GO" id="GO:0004674">
    <property type="term" value="F:protein serine/threonine kinase activity"/>
    <property type="evidence" value="ECO:0007669"/>
    <property type="project" value="UniProtKB-KW"/>
</dbReference>
<dbReference type="PANTHER" id="PTHR24363">
    <property type="entry name" value="SERINE/THREONINE PROTEIN KINASE"/>
    <property type="match status" value="1"/>
</dbReference>
<feature type="domain" description="Protein kinase" evidence="9">
    <location>
        <begin position="15"/>
        <end position="267"/>
    </location>
</feature>
<keyword evidence="6" id="KW-0067">ATP-binding</keyword>
<keyword evidence="5 10" id="KW-0418">Kinase</keyword>
<name>A0A563VQC1_9CYAN</name>
<evidence type="ECO:0000256" key="6">
    <source>
        <dbReference type="ARBA" id="ARBA00022840"/>
    </source>
</evidence>
<dbReference type="InterPro" id="IPR036770">
    <property type="entry name" value="Ankyrin_rpt-contain_sf"/>
</dbReference>